<gene>
    <name evidence="15" type="primary">cobU</name>
    <name evidence="15" type="ORF">ACFSC7_01060</name>
</gene>
<keyword evidence="13 14" id="KW-0342">GTP-binding</keyword>
<organism evidence="15 16">
    <name type="scientific">Roseibium aestuarii</name>
    <dbReference type="NCBI Taxonomy" id="2600299"/>
    <lineage>
        <taxon>Bacteria</taxon>
        <taxon>Pseudomonadati</taxon>
        <taxon>Pseudomonadota</taxon>
        <taxon>Alphaproteobacteria</taxon>
        <taxon>Hyphomicrobiales</taxon>
        <taxon>Stappiaceae</taxon>
        <taxon>Roseibium</taxon>
    </lineage>
</organism>
<evidence type="ECO:0000313" key="15">
    <source>
        <dbReference type="EMBL" id="MFD1694090.1"/>
    </source>
</evidence>
<dbReference type="EMBL" id="JBHUFA010000001">
    <property type="protein sequence ID" value="MFD1694090.1"/>
    <property type="molecule type" value="Genomic_DNA"/>
</dbReference>
<comment type="similarity">
    <text evidence="7 14">Belongs to the CobU/CobP family.</text>
</comment>
<dbReference type="PANTHER" id="PTHR34848:SF1">
    <property type="entry name" value="BIFUNCTIONAL ADENOSYLCOBALAMIN BIOSYNTHESIS PROTEIN COBU"/>
    <property type="match status" value="1"/>
</dbReference>
<evidence type="ECO:0000256" key="3">
    <source>
        <dbReference type="ARBA" id="ARBA00001522"/>
    </source>
</evidence>
<dbReference type="Gene3D" id="3.40.50.300">
    <property type="entry name" value="P-loop containing nucleotide triphosphate hydrolases"/>
    <property type="match status" value="1"/>
</dbReference>
<name>A0ABW4JQG2_9HYPH</name>
<evidence type="ECO:0000256" key="1">
    <source>
        <dbReference type="ARBA" id="ARBA00000312"/>
    </source>
</evidence>
<evidence type="ECO:0000256" key="14">
    <source>
        <dbReference type="PIRNR" id="PIRNR006135"/>
    </source>
</evidence>
<evidence type="ECO:0000256" key="13">
    <source>
        <dbReference type="ARBA" id="ARBA00023134"/>
    </source>
</evidence>
<dbReference type="EC" id="2.7.1.156" evidence="14"/>
<protein>
    <recommendedName>
        <fullName evidence="14">Bifunctional adenosylcobalamin biosynthesis protein</fullName>
        <ecNumber evidence="14">2.7.1.156</ecNumber>
        <ecNumber evidence="14">2.7.7.62</ecNumber>
    </recommendedName>
</protein>
<dbReference type="Pfam" id="PF02283">
    <property type="entry name" value="CobU"/>
    <property type="match status" value="1"/>
</dbReference>
<dbReference type="Proteomes" id="UP001597327">
    <property type="component" value="Unassembled WGS sequence"/>
</dbReference>
<evidence type="ECO:0000256" key="7">
    <source>
        <dbReference type="ARBA" id="ARBA00007490"/>
    </source>
</evidence>
<dbReference type="RefSeq" id="WP_149892019.1">
    <property type="nucleotide sequence ID" value="NZ_JBHUFA010000001.1"/>
</dbReference>
<evidence type="ECO:0000313" key="16">
    <source>
        <dbReference type="Proteomes" id="UP001597327"/>
    </source>
</evidence>
<comment type="pathway">
    <text evidence="5 14">Cofactor biosynthesis; adenosylcobalamin biosynthesis; adenosylcobalamin from cob(II)yrinate a,c-diamide: step 6/7.</text>
</comment>
<comment type="pathway">
    <text evidence="6 14">Cofactor biosynthesis; adenosylcobalamin biosynthesis; adenosylcobalamin from cob(II)yrinate a,c-diamide: step 5/7.</text>
</comment>
<dbReference type="PIRSF" id="PIRSF006135">
    <property type="entry name" value="CobU"/>
    <property type="match status" value="1"/>
</dbReference>
<keyword evidence="8 14" id="KW-0169">Cobalamin biosynthesis</keyword>
<comment type="catalytic activity">
    <reaction evidence="3">
        <text>adenosylcob(III)inamide + GTP = adenosylcob(III)inamide phosphate + GDP + H(+)</text>
        <dbReference type="Rhea" id="RHEA:15765"/>
        <dbReference type="ChEBI" id="CHEBI:2480"/>
        <dbReference type="ChEBI" id="CHEBI:15378"/>
        <dbReference type="ChEBI" id="CHEBI:37565"/>
        <dbReference type="ChEBI" id="CHEBI:58189"/>
        <dbReference type="ChEBI" id="CHEBI:58502"/>
        <dbReference type="EC" id="2.7.1.156"/>
    </reaction>
</comment>
<evidence type="ECO:0000256" key="6">
    <source>
        <dbReference type="ARBA" id="ARBA00005159"/>
    </source>
</evidence>
<evidence type="ECO:0000256" key="11">
    <source>
        <dbReference type="ARBA" id="ARBA00022777"/>
    </source>
</evidence>
<dbReference type="InterPro" id="IPR027417">
    <property type="entry name" value="P-loop_NTPase"/>
</dbReference>
<evidence type="ECO:0000256" key="12">
    <source>
        <dbReference type="ARBA" id="ARBA00022840"/>
    </source>
</evidence>
<dbReference type="SUPFAM" id="SSF52540">
    <property type="entry name" value="P-loop containing nucleoside triphosphate hydrolases"/>
    <property type="match status" value="1"/>
</dbReference>
<dbReference type="NCBIfam" id="NF004469">
    <property type="entry name" value="PRK05800.1"/>
    <property type="match status" value="1"/>
</dbReference>
<keyword evidence="12 14" id="KW-0067">ATP-binding</keyword>
<keyword evidence="9 14" id="KW-0808">Transferase</keyword>
<comment type="caution">
    <text evidence="15">The sequence shown here is derived from an EMBL/GenBank/DDBJ whole genome shotgun (WGS) entry which is preliminary data.</text>
</comment>
<dbReference type="CDD" id="cd00544">
    <property type="entry name" value="CobU"/>
    <property type="match status" value="1"/>
</dbReference>
<keyword evidence="10 14" id="KW-0547">Nucleotide-binding</keyword>
<dbReference type="PANTHER" id="PTHR34848">
    <property type="match status" value="1"/>
</dbReference>
<accession>A0ABW4JQG2</accession>
<evidence type="ECO:0000256" key="5">
    <source>
        <dbReference type="ARBA" id="ARBA00004692"/>
    </source>
</evidence>
<dbReference type="GO" id="GO:0008820">
    <property type="term" value="F:cobinamide phosphate guanylyltransferase activity"/>
    <property type="evidence" value="ECO:0007669"/>
    <property type="project" value="UniProtKB-EC"/>
</dbReference>
<dbReference type="GO" id="GO:0043752">
    <property type="term" value="F:adenosylcobinamide kinase activity"/>
    <property type="evidence" value="ECO:0007669"/>
    <property type="project" value="UniProtKB-EC"/>
</dbReference>
<keyword evidence="11 14" id="KW-0418">Kinase</keyword>
<evidence type="ECO:0000256" key="8">
    <source>
        <dbReference type="ARBA" id="ARBA00022573"/>
    </source>
</evidence>
<dbReference type="InterPro" id="IPR003203">
    <property type="entry name" value="CobU/CobP"/>
</dbReference>
<keyword evidence="16" id="KW-1185">Reference proteome</keyword>
<sequence>MTSCGPSVDRPAATEATATLVLGGARSGKSAHAEALARASGRDLVYLATSPVLDAEWEGRVNRHKAQRGTDWRTVEEELDIVSVLEREARAGQIVLVDCLTLWLNNLIYHGRDVEAETQRLVAHLAAPAGPVILVSNEIGLGIVPEARETRAFRDAQGRLNQLMARVAARVIFVAAGLPLTLKPSSLSSTDTPS</sequence>
<keyword evidence="15" id="KW-0548">Nucleotidyltransferase</keyword>
<comment type="function">
    <text evidence="4 14">Catalyzes ATP-dependent phosphorylation of adenosylcobinamide and addition of GMP to adenosylcobinamide phosphate.</text>
</comment>
<evidence type="ECO:0000256" key="4">
    <source>
        <dbReference type="ARBA" id="ARBA00003889"/>
    </source>
</evidence>
<evidence type="ECO:0000256" key="10">
    <source>
        <dbReference type="ARBA" id="ARBA00022741"/>
    </source>
</evidence>
<dbReference type="EC" id="2.7.7.62" evidence="14"/>
<evidence type="ECO:0000256" key="9">
    <source>
        <dbReference type="ARBA" id="ARBA00022679"/>
    </source>
</evidence>
<reference evidence="16" key="1">
    <citation type="journal article" date="2019" name="Int. J. Syst. Evol. Microbiol.">
        <title>The Global Catalogue of Microorganisms (GCM) 10K type strain sequencing project: providing services to taxonomists for standard genome sequencing and annotation.</title>
        <authorList>
            <consortium name="The Broad Institute Genomics Platform"/>
            <consortium name="The Broad Institute Genome Sequencing Center for Infectious Disease"/>
            <person name="Wu L."/>
            <person name="Ma J."/>
        </authorList>
    </citation>
    <scope>NUCLEOTIDE SEQUENCE [LARGE SCALE GENOMIC DNA]</scope>
    <source>
        <strain evidence="16">JCM 3369</strain>
    </source>
</reference>
<proteinExistence type="inferred from homology"/>
<evidence type="ECO:0000256" key="2">
    <source>
        <dbReference type="ARBA" id="ARBA00000711"/>
    </source>
</evidence>
<comment type="catalytic activity">
    <reaction evidence="2 14">
        <text>adenosylcob(III)inamide phosphate + GTP + H(+) = adenosylcob(III)inamide-GDP + diphosphate</text>
        <dbReference type="Rhea" id="RHEA:22712"/>
        <dbReference type="ChEBI" id="CHEBI:15378"/>
        <dbReference type="ChEBI" id="CHEBI:33019"/>
        <dbReference type="ChEBI" id="CHEBI:37565"/>
        <dbReference type="ChEBI" id="CHEBI:58502"/>
        <dbReference type="ChEBI" id="CHEBI:60487"/>
        <dbReference type="EC" id="2.7.7.62"/>
    </reaction>
</comment>
<comment type="catalytic activity">
    <reaction evidence="1 14">
        <text>adenosylcob(III)inamide + ATP = adenosylcob(III)inamide phosphate + ADP + H(+)</text>
        <dbReference type="Rhea" id="RHEA:15769"/>
        <dbReference type="ChEBI" id="CHEBI:2480"/>
        <dbReference type="ChEBI" id="CHEBI:15378"/>
        <dbReference type="ChEBI" id="CHEBI:30616"/>
        <dbReference type="ChEBI" id="CHEBI:58502"/>
        <dbReference type="ChEBI" id="CHEBI:456216"/>
        <dbReference type="EC" id="2.7.1.156"/>
    </reaction>
</comment>